<proteinExistence type="predicted"/>
<evidence type="ECO:0000256" key="1">
    <source>
        <dbReference type="SAM" id="MobiDB-lite"/>
    </source>
</evidence>
<accession>A0ABP4W8Q0</accession>
<comment type="caution">
    <text evidence="2">The sequence shown here is derived from an EMBL/GenBank/DDBJ whole genome shotgun (WGS) entry which is preliminary data.</text>
</comment>
<evidence type="ECO:0000313" key="3">
    <source>
        <dbReference type="Proteomes" id="UP001501475"/>
    </source>
</evidence>
<name>A0ABP4W8Q0_9MICO</name>
<feature type="region of interest" description="Disordered" evidence="1">
    <location>
        <begin position="1"/>
        <end position="41"/>
    </location>
</feature>
<evidence type="ECO:0000313" key="2">
    <source>
        <dbReference type="EMBL" id="GAA1749384.1"/>
    </source>
</evidence>
<sequence>MRETSKSPTVTGFPSVASLDRTNAGLPAKAVPGSTPGTDEGAASVTCVVVVDVSGGEDESGWDDGLVDEQPDKTAVTVATVTKSTARISGPPYSLRAGQGRFRKPSDMLHVNRKGSFTH</sequence>
<reference evidence="3" key="1">
    <citation type="journal article" date="2019" name="Int. J. Syst. Evol. Microbiol.">
        <title>The Global Catalogue of Microorganisms (GCM) 10K type strain sequencing project: providing services to taxonomists for standard genome sequencing and annotation.</title>
        <authorList>
            <consortium name="The Broad Institute Genomics Platform"/>
            <consortium name="The Broad Institute Genome Sequencing Center for Infectious Disease"/>
            <person name="Wu L."/>
            <person name="Ma J."/>
        </authorList>
    </citation>
    <scope>NUCLEOTIDE SEQUENCE [LARGE SCALE GENOMIC DNA]</scope>
    <source>
        <strain evidence="3">JCM 15591</strain>
    </source>
</reference>
<gene>
    <name evidence="2" type="ORF">GCM10009810_07220</name>
</gene>
<feature type="compositionally biased region" description="Polar residues" evidence="1">
    <location>
        <begin position="1"/>
        <end position="12"/>
    </location>
</feature>
<protein>
    <submittedName>
        <fullName evidence="2">Uncharacterized protein</fullName>
    </submittedName>
</protein>
<keyword evidence="3" id="KW-1185">Reference proteome</keyword>
<dbReference type="Proteomes" id="UP001501475">
    <property type="component" value="Unassembled WGS sequence"/>
</dbReference>
<dbReference type="EMBL" id="BAAAPN010000019">
    <property type="protein sequence ID" value="GAA1749384.1"/>
    <property type="molecule type" value="Genomic_DNA"/>
</dbReference>
<organism evidence="2 3">
    <name type="scientific">Nostocoides vanveenii</name>
    <dbReference type="NCBI Taxonomy" id="330835"/>
    <lineage>
        <taxon>Bacteria</taxon>
        <taxon>Bacillati</taxon>
        <taxon>Actinomycetota</taxon>
        <taxon>Actinomycetes</taxon>
        <taxon>Micrococcales</taxon>
        <taxon>Intrasporangiaceae</taxon>
        <taxon>Nostocoides</taxon>
    </lineage>
</organism>